<keyword evidence="2" id="KW-1185">Reference proteome</keyword>
<dbReference type="CTD" id="20329907"/>
<evidence type="ECO:0000313" key="1">
    <source>
        <dbReference type="EMBL" id="KER18934.1"/>
    </source>
</evidence>
<feature type="non-terminal residue" evidence="1">
    <location>
        <position position="1"/>
    </location>
</feature>
<dbReference type="EMBL" id="KL597458">
    <property type="protein sequence ID" value="KER18934.1"/>
    <property type="molecule type" value="Genomic_DNA"/>
</dbReference>
<protein>
    <submittedName>
        <fullName evidence="1">Uncharacterized protein</fullName>
    </submittedName>
</protein>
<evidence type="ECO:0000313" key="2">
    <source>
        <dbReference type="Proteomes" id="UP000054324"/>
    </source>
</evidence>
<gene>
    <name evidence="1" type="ORF">T265_15742</name>
</gene>
<proteinExistence type="predicted"/>
<dbReference type="Proteomes" id="UP000054324">
    <property type="component" value="Unassembled WGS sequence"/>
</dbReference>
<dbReference type="KEGG" id="ovi:T265_15742"/>
<sequence>PEIELSVSDASHFPLTCPLVSSDPEACKVAFIVCNYGLLDFFKSTVQHTIKADSKKSVNESWCNTVKGLACAQTLRNLFVTKISLTFFAPTSTLRPGSFKEKNKVDGYGEGEISSEETDVPCKASWQGVSRSTINAWNFADPSSLSNGAFIRLVADDTRVHLSQSVPSGTTKSKP</sequence>
<feature type="non-terminal residue" evidence="1">
    <location>
        <position position="175"/>
    </location>
</feature>
<dbReference type="RefSeq" id="XP_009177319.1">
    <property type="nucleotide sequence ID" value="XM_009179055.1"/>
</dbReference>
<reference evidence="1 2" key="1">
    <citation type="submission" date="2013-11" db="EMBL/GenBank/DDBJ databases">
        <title>Opisthorchis viverrini - life in the bile duct.</title>
        <authorList>
            <person name="Young N.D."/>
            <person name="Nagarajan N."/>
            <person name="Lin S.J."/>
            <person name="Korhonen P.K."/>
            <person name="Jex A.R."/>
            <person name="Hall R.S."/>
            <person name="Safavi-Hemami H."/>
            <person name="Kaewkong W."/>
            <person name="Bertrand D."/>
            <person name="Gao S."/>
            <person name="Seet Q."/>
            <person name="Wongkham S."/>
            <person name="Teh B.T."/>
            <person name="Wongkham C."/>
            <person name="Intapan P.M."/>
            <person name="Maleewong W."/>
            <person name="Yang X."/>
            <person name="Hu M."/>
            <person name="Wang Z."/>
            <person name="Hofmann A."/>
            <person name="Sternberg P.W."/>
            <person name="Tan P."/>
            <person name="Wang J."/>
            <person name="Gasser R.B."/>
        </authorList>
    </citation>
    <scope>NUCLEOTIDE SEQUENCE [LARGE SCALE GENOMIC DNA]</scope>
</reference>
<organism evidence="1 2">
    <name type="scientific">Opisthorchis viverrini</name>
    <name type="common">Southeast Asian liver fluke</name>
    <dbReference type="NCBI Taxonomy" id="6198"/>
    <lineage>
        <taxon>Eukaryota</taxon>
        <taxon>Metazoa</taxon>
        <taxon>Spiralia</taxon>
        <taxon>Lophotrochozoa</taxon>
        <taxon>Platyhelminthes</taxon>
        <taxon>Trematoda</taxon>
        <taxon>Digenea</taxon>
        <taxon>Opisthorchiida</taxon>
        <taxon>Opisthorchiata</taxon>
        <taxon>Opisthorchiidae</taxon>
        <taxon>Opisthorchis</taxon>
    </lineage>
</organism>
<dbReference type="GeneID" id="20329907"/>
<dbReference type="AlphaFoldDB" id="A0A074ZUQ0"/>
<name>A0A074ZUQ0_OPIVI</name>
<accession>A0A074ZUQ0</accession>